<dbReference type="Proteomes" id="UP000002748">
    <property type="component" value="Unassembled WGS sequence"/>
</dbReference>
<dbReference type="Gene3D" id="1.10.555.10">
    <property type="entry name" value="Rho GTPase activation protein"/>
    <property type="match status" value="1"/>
</dbReference>
<dbReference type="InterPro" id="IPR000857">
    <property type="entry name" value="MyTH4_dom"/>
</dbReference>
<feature type="compositionally biased region" description="Basic residues" evidence="1">
    <location>
        <begin position="285"/>
        <end position="303"/>
    </location>
</feature>
<feature type="compositionally biased region" description="Polar residues" evidence="1">
    <location>
        <begin position="652"/>
        <end position="674"/>
    </location>
</feature>
<comment type="caution">
    <text evidence="4">The sequence shown here is derived from an EMBL/GenBank/DDBJ whole genome shotgun (WGS) entry which is preliminary data.</text>
</comment>
<name>J4UFU7_TRIAS</name>
<feature type="compositionally biased region" description="Basic residues" evidence="1">
    <location>
        <begin position="320"/>
        <end position="332"/>
    </location>
</feature>
<protein>
    <recommendedName>
        <fullName evidence="6">RhoGAP-domain-containing protein</fullName>
    </recommendedName>
</protein>
<dbReference type="OrthoDB" id="437889at2759"/>
<accession>J4UFU7</accession>
<dbReference type="GeneID" id="25983983"/>
<dbReference type="GO" id="GO:0005737">
    <property type="term" value="C:cytoplasm"/>
    <property type="evidence" value="ECO:0007669"/>
    <property type="project" value="TreeGrafter"/>
</dbReference>
<feature type="compositionally biased region" description="Polar residues" evidence="1">
    <location>
        <begin position="247"/>
        <end position="263"/>
    </location>
</feature>
<evidence type="ECO:0000259" key="2">
    <source>
        <dbReference type="PROSITE" id="PS50238"/>
    </source>
</evidence>
<feature type="domain" description="MyTH4" evidence="3">
    <location>
        <begin position="738"/>
        <end position="921"/>
    </location>
</feature>
<dbReference type="FunFam" id="1.10.555.10:FF:000045">
    <property type="entry name" value="RhoGAP domain containing protein"/>
    <property type="match status" value="1"/>
</dbReference>
<dbReference type="InterPro" id="IPR000198">
    <property type="entry name" value="RhoGAP_dom"/>
</dbReference>
<dbReference type="Gene3D" id="1.25.40.530">
    <property type="entry name" value="MyTH4 domain"/>
    <property type="match status" value="1"/>
</dbReference>
<dbReference type="PANTHER" id="PTHR45876:SF8">
    <property type="entry name" value="FI04035P"/>
    <property type="match status" value="1"/>
</dbReference>
<gene>
    <name evidence="4" type="ORF">A1Q1_00469</name>
</gene>
<dbReference type="InterPro" id="IPR038185">
    <property type="entry name" value="MyTH4_dom_sf"/>
</dbReference>
<evidence type="ECO:0008006" key="6">
    <source>
        <dbReference type="Google" id="ProtNLM"/>
    </source>
</evidence>
<evidence type="ECO:0000313" key="5">
    <source>
        <dbReference type="Proteomes" id="UP000002748"/>
    </source>
</evidence>
<evidence type="ECO:0000313" key="4">
    <source>
        <dbReference type="EMBL" id="EJT50275.1"/>
    </source>
</evidence>
<feature type="domain" description="Rho-GAP" evidence="2">
    <location>
        <begin position="932"/>
        <end position="1122"/>
    </location>
</feature>
<evidence type="ECO:0000259" key="3">
    <source>
        <dbReference type="PROSITE" id="PS51016"/>
    </source>
</evidence>
<feature type="region of interest" description="Disordered" evidence="1">
    <location>
        <begin position="536"/>
        <end position="574"/>
    </location>
</feature>
<dbReference type="RefSeq" id="XP_014181593.1">
    <property type="nucleotide sequence ID" value="XM_014326118.1"/>
</dbReference>
<dbReference type="AlphaFoldDB" id="J4UFU7"/>
<dbReference type="EMBL" id="ALBS01000116">
    <property type="protein sequence ID" value="EJT50275.1"/>
    <property type="molecule type" value="Genomic_DNA"/>
</dbReference>
<feature type="region of interest" description="Disordered" evidence="1">
    <location>
        <begin position="204"/>
        <end position="334"/>
    </location>
</feature>
<dbReference type="PANTHER" id="PTHR45876">
    <property type="entry name" value="FI04035P"/>
    <property type="match status" value="1"/>
</dbReference>
<evidence type="ECO:0000256" key="1">
    <source>
        <dbReference type="SAM" id="MobiDB-lite"/>
    </source>
</evidence>
<dbReference type="KEGG" id="tasa:A1Q1_00469"/>
<dbReference type="Pfam" id="PF00784">
    <property type="entry name" value="MyTH4"/>
    <property type="match status" value="1"/>
</dbReference>
<dbReference type="Pfam" id="PF00620">
    <property type="entry name" value="RhoGAP"/>
    <property type="match status" value="1"/>
</dbReference>
<feature type="compositionally biased region" description="Polar residues" evidence="1">
    <location>
        <begin position="586"/>
        <end position="595"/>
    </location>
</feature>
<feature type="compositionally biased region" description="Polar residues" evidence="1">
    <location>
        <begin position="536"/>
        <end position="573"/>
    </location>
</feature>
<dbReference type="HOGENOM" id="CLU_280775_0_0_1"/>
<reference evidence="4 5" key="1">
    <citation type="journal article" date="2012" name="Eukaryot. Cell">
        <title>Draft genome sequence of CBS 2479, the standard type strain of Trichosporon asahii.</title>
        <authorList>
            <person name="Yang R.Y."/>
            <person name="Li H.T."/>
            <person name="Zhu H."/>
            <person name="Zhou G.P."/>
            <person name="Wang M."/>
            <person name="Wang L."/>
        </authorList>
    </citation>
    <scope>NUCLEOTIDE SEQUENCE [LARGE SCALE GENOMIC DNA]</scope>
    <source>
        <strain evidence="5">ATCC 90039 / CBS 2479 / JCM 2466 / KCTC 7840 / NCYC 2677 / UAMH 7654</strain>
    </source>
</reference>
<dbReference type="VEuPathDB" id="FungiDB:A1Q1_00469"/>
<feature type="region of interest" description="Disordered" evidence="1">
    <location>
        <begin position="586"/>
        <end position="608"/>
    </location>
</feature>
<feature type="region of interest" description="Disordered" evidence="1">
    <location>
        <begin position="145"/>
        <end position="177"/>
    </location>
</feature>
<proteinExistence type="predicted"/>
<dbReference type="PROSITE" id="PS50238">
    <property type="entry name" value="RHOGAP"/>
    <property type="match status" value="1"/>
</dbReference>
<dbReference type="SMART" id="SM00324">
    <property type="entry name" value="RhoGAP"/>
    <property type="match status" value="1"/>
</dbReference>
<dbReference type="InterPro" id="IPR008936">
    <property type="entry name" value="Rho_GTPase_activation_prot"/>
</dbReference>
<dbReference type="PROSITE" id="PS51016">
    <property type="entry name" value="MYTH4"/>
    <property type="match status" value="1"/>
</dbReference>
<organism evidence="4 5">
    <name type="scientific">Trichosporon asahii var. asahii (strain ATCC 90039 / CBS 2479 / JCM 2466 / KCTC 7840 / NBRC 103889/ NCYC 2677 / UAMH 7654)</name>
    <name type="common">Yeast</name>
    <dbReference type="NCBI Taxonomy" id="1186058"/>
    <lineage>
        <taxon>Eukaryota</taxon>
        <taxon>Fungi</taxon>
        <taxon>Dikarya</taxon>
        <taxon>Basidiomycota</taxon>
        <taxon>Agaricomycotina</taxon>
        <taxon>Tremellomycetes</taxon>
        <taxon>Trichosporonales</taxon>
        <taxon>Trichosporonaceae</taxon>
        <taxon>Trichosporon</taxon>
    </lineage>
</organism>
<feature type="region of interest" description="Disordered" evidence="1">
    <location>
        <begin position="1"/>
        <end position="71"/>
    </location>
</feature>
<dbReference type="GO" id="GO:0007165">
    <property type="term" value="P:signal transduction"/>
    <property type="evidence" value="ECO:0007669"/>
    <property type="project" value="InterPro"/>
</dbReference>
<dbReference type="GO" id="GO:0005856">
    <property type="term" value="C:cytoskeleton"/>
    <property type="evidence" value="ECO:0007669"/>
    <property type="project" value="InterPro"/>
</dbReference>
<sequence>MSPLHKSIHHNNNSNLVDADDDGRHYGYPSEKQQREAVAPLSTNLLVNNYSRSPPSRPLNARSSPPRKPRSSVFSVLIPRAWSNPAPPPASPPHPFISLTAPPKLPPVHRHSFLDPATFDREEYWLDSDSDSEIEQPIAATGLDQGRNRLQPGRHHHAPSHKWTPTVDHISPASPAQTISPSTTAAYLFCVPSPAIGAFATPAALRSKKSTERVGKTRGKPLNASYKPPLSAGGHKRRRFVHHARSPTATFPQIPSFANSRSPTYPPRIHYNPNLSLAQAAKKPTAAHRSPRTPPRRRYRRARGPTSSPTKAIAASRSRTSLRHPSRSRLHRPSVDRLLKPSRSLFRRRAARILHDHRPAPKPPINPTVLAAMQAIVDQTAFPVKRSGVDGIALPNGSPRPRVVVNEEDARIAWSMQFWVTIADPVTQHVFFACPATGQCSWEPPVGAFVVPRSPEGEWWELADASRDNQCYYYNEGSRRCSGGPAPSVLPGSEAFVIPLGLIQQNALISSLPDKPVPSPSSSVHAEEILVSGNSSAVNVNGHQNPTPARSLNGSVASACRPSNSPSSITRTLPDTADHPVMLAQSATASSSGPLTPTPDQPSEGEAISTDAAEASDHLAEAEPVRTSWWDRRKPRGRLMSGSSVRSRRATVENNSPVTSHSDVFSSPPTSPSMDQPAALPPVGPSGNVNIVIQPSSPTSAAYDLNNFSTDNFADRYFATKRSGMLRQRLSLERIMEWQRSPIAAPLLVLSKACVSDALSTFKVIQHVMGERDRPVDAARPNHANQGAMSSVLSLRSTRDDWAGKDDKTIILEEIRWMVQLGVGRSEMRDELYCQLIKQLTRNPDNDATVLGFQLYCVFVQAFGPSKSFEPFVRSFLVGNVERTEFGIGVMSKYCLSRLDAWVAKGGGGRVLSIVEIEHASDAAFYPSVYGQTLETIMQRQEGAYPELRIPIILPFLADGILALGGTDAEGIFRVPGDNDVITQLRTRIDRGQYQLDGIDDPHVVASLFKLWLRDLEEPLIPATLYRAALESSRSVDHSILFLKRLPDHNRRVLLFVISFMQLFLDPEVIAVTKMTPQNLSLVLAPNILRTPNESLATVFANSASESQFVLNLLLHLDPPSVDPEYVPTHGH</sequence>
<feature type="compositionally biased region" description="Polar residues" evidence="1">
    <location>
        <begin position="41"/>
        <end position="54"/>
    </location>
</feature>
<feature type="region of interest" description="Disordered" evidence="1">
    <location>
        <begin position="633"/>
        <end position="687"/>
    </location>
</feature>
<dbReference type="SUPFAM" id="SSF48350">
    <property type="entry name" value="GTPase activation domain, GAP"/>
    <property type="match status" value="1"/>
</dbReference>
<dbReference type="GO" id="GO:0005096">
    <property type="term" value="F:GTPase activator activity"/>
    <property type="evidence" value="ECO:0007669"/>
    <property type="project" value="TreeGrafter"/>
</dbReference>
<dbReference type="SMART" id="SM00139">
    <property type="entry name" value="MyTH4"/>
    <property type="match status" value="1"/>
</dbReference>
<feature type="compositionally biased region" description="Basic residues" evidence="1">
    <location>
        <begin position="234"/>
        <end position="245"/>
    </location>
</feature>